<dbReference type="InterPro" id="IPR011335">
    <property type="entry name" value="Restrct_endonuc-II-like"/>
</dbReference>
<evidence type="ECO:0000313" key="2">
    <source>
        <dbReference type="EMBL" id="AUB83311.1"/>
    </source>
</evidence>
<sequence length="188" mass="20822">MSSSDSWGYLRVCPRFRPRFRATTLWERLQPRRDRAGGPASPSKPRRARAILGAIQPSDMKVRLVSGKVGAYPDVMAVCGERRFYDQRRDLLLNPTLIVEVLSDSTEAYDRGDKFAHYRTVPSLDAYLLVSQNRVGAELYVRQSDGSWSLTAYGALSDTVPLVAADAVLSLAEVYDKVELPPSDLGAG</sequence>
<evidence type="ECO:0000313" key="3">
    <source>
        <dbReference type="Proteomes" id="UP000232638"/>
    </source>
</evidence>
<dbReference type="SUPFAM" id="SSF52980">
    <property type="entry name" value="Restriction endonuclease-like"/>
    <property type="match status" value="1"/>
</dbReference>
<dbReference type="Proteomes" id="UP000232638">
    <property type="component" value="Chromosome"/>
</dbReference>
<organism evidence="2 3">
    <name type="scientific">Candidatus Thiodictyon syntrophicum</name>
    <dbReference type="NCBI Taxonomy" id="1166950"/>
    <lineage>
        <taxon>Bacteria</taxon>
        <taxon>Pseudomonadati</taxon>
        <taxon>Pseudomonadota</taxon>
        <taxon>Gammaproteobacteria</taxon>
        <taxon>Chromatiales</taxon>
        <taxon>Chromatiaceae</taxon>
        <taxon>Thiodictyon</taxon>
    </lineage>
</organism>
<dbReference type="EMBL" id="CP020370">
    <property type="protein sequence ID" value="AUB83311.1"/>
    <property type="molecule type" value="Genomic_DNA"/>
</dbReference>
<dbReference type="PANTHER" id="PTHR36558:SF1">
    <property type="entry name" value="RESTRICTION ENDONUCLEASE DOMAIN-CONTAINING PROTEIN-RELATED"/>
    <property type="match status" value="1"/>
</dbReference>
<dbReference type="Gene3D" id="3.90.1570.10">
    <property type="entry name" value="tt1808, chain A"/>
    <property type="match status" value="1"/>
</dbReference>
<reference evidence="2 3" key="1">
    <citation type="submission" date="2017-03" db="EMBL/GenBank/DDBJ databases">
        <title>Complete genome sequence of Candidatus 'Thiodictyon syntrophicum' sp. nov. strain Cad16T, a photolithoautotroph purple sulfur bacterium isolated from an alpine meromictic lake.</title>
        <authorList>
            <person name="Luedin S.M."/>
            <person name="Pothier J.F."/>
            <person name="Danza F."/>
            <person name="Storelli N."/>
            <person name="Wittwer M."/>
            <person name="Tonolla M."/>
        </authorList>
    </citation>
    <scope>NUCLEOTIDE SEQUENCE [LARGE SCALE GENOMIC DNA]</scope>
    <source>
        <strain evidence="2 3">Cad16T</strain>
    </source>
</reference>
<dbReference type="CDD" id="cd06260">
    <property type="entry name" value="DUF820-like"/>
    <property type="match status" value="1"/>
</dbReference>
<protein>
    <recommendedName>
        <fullName evidence="1">Putative restriction endonuclease domain-containing protein</fullName>
    </recommendedName>
</protein>
<gene>
    <name evidence="2" type="ORF">THSYN_21785</name>
</gene>
<feature type="domain" description="Putative restriction endonuclease" evidence="1">
    <location>
        <begin position="53"/>
        <end position="162"/>
    </location>
</feature>
<dbReference type="PANTHER" id="PTHR36558">
    <property type="entry name" value="GLR1098 PROTEIN"/>
    <property type="match status" value="1"/>
</dbReference>
<proteinExistence type="predicted"/>
<dbReference type="Pfam" id="PF05685">
    <property type="entry name" value="Uma2"/>
    <property type="match status" value="1"/>
</dbReference>
<accession>A0A2K8UDZ6</accession>
<dbReference type="AlphaFoldDB" id="A0A2K8UDZ6"/>
<dbReference type="KEGG" id="tsy:THSYN_21785"/>
<evidence type="ECO:0000259" key="1">
    <source>
        <dbReference type="Pfam" id="PF05685"/>
    </source>
</evidence>
<keyword evidence="3" id="KW-1185">Reference proteome</keyword>
<dbReference type="InterPro" id="IPR012296">
    <property type="entry name" value="Nuclease_put_TT1808"/>
</dbReference>
<dbReference type="InterPro" id="IPR008538">
    <property type="entry name" value="Uma2"/>
</dbReference>
<name>A0A2K8UDZ6_9GAMM</name>
<dbReference type="OrthoDB" id="26750at2"/>